<evidence type="ECO:0000313" key="2">
    <source>
        <dbReference type="EMBL" id="GFR49702.1"/>
    </source>
</evidence>
<accession>A0AAD3HR21</accession>
<organism evidence="2 3">
    <name type="scientific">Astrephomene gubernaculifera</name>
    <dbReference type="NCBI Taxonomy" id="47775"/>
    <lineage>
        <taxon>Eukaryota</taxon>
        <taxon>Viridiplantae</taxon>
        <taxon>Chlorophyta</taxon>
        <taxon>core chlorophytes</taxon>
        <taxon>Chlorophyceae</taxon>
        <taxon>CS clade</taxon>
        <taxon>Chlamydomonadales</taxon>
        <taxon>Astrephomenaceae</taxon>
        <taxon>Astrephomene</taxon>
    </lineage>
</organism>
<sequence>MAEELERLRDTINQHLRRADYEGAGVVIAKAVPLLLQFSVDEWMDVADDVACDTPGEAAAMPSDTANASAQEPKSNSGGQEDPQKEVDGDSDSSGSSSSSDEDGDADADDDNEDGDEHLITSYRYRSTLHHPRNPRLEHLCTWLYDTVVHPSTGEEPEEQACQKLPAAILAAWRRLQQQQQQKLLQNQQQQQDQKDPQPSEPQTGNPEQQQEPGKALEGSAAASEEPVPPPLPPTEALHLQHSAFSAPFCTWRHVAPDTLPPLHDVLVGVLRVCWERHEDREPSRNIIWGAQSHSRRDDPVTAYLYVEYLRLLLAAIVRSRAEPLWLWHELQEVIEEYPHWRHHPHEVAVLARMMVEHGCGWRLLNSLLEHVGKAPLLMYGTWAALWDALRRPEARACARLATQHGVAADAVWAHVAELTLLQVKEHPRDSRLLARAVAVLSRVLHMTPAPEELAASLRVERDAPAACEGVRAVTSQLRLGD</sequence>
<dbReference type="EMBL" id="BMAR01000032">
    <property type="protein sequence ID" value="GFR49702.1"/>
    <property type="molecule type" value="Genomic_DNA"/>
</dbReference>
<reference evidence="2 3" key="1">
    <citation type="journal article" date="2021" name="Sci. Rep.">
        <title>Genome sequencing of the multicellular alga Astrephomene provides insights into convergent evolution of germ-soma differentiation.</title>
        <authorList>
            <person name="Yamashita S."/>
            <person name="Yamamoto K."/>
            <person name="Matsuzaki R."/>
            <person name="Suzuki S."/>
            <person name="Yamaguchi H."/>
            <person name="Hirooka S."/>
            <person name="Minakuchi Y."/>
            <person name="Miyagishima S."/>
            <person name="Kawachi M."/>
            <person name="Toyoda A."/>
            <person name="Nozaki H."/>
        </authorList>
    </citation>
    <scope>NUCLEOTIDE SEQUENCE [LARGE SCALE GENOMIC DNA]</scope>
    <source>
        <strain evidence="2 3">NIES-4017</strain>
    </source>
</reference>
<feature type="compositionally biased region" description="Polar residues" evidence="1">
    <location>
        <begin position="201"/>
        <end position="212"/>
    </location>
</feature>
<protein>
    <submittedName>
        <fullName evidence="2">Uncharacterized protein</fullName>
    </submittedName>
</protein>
<feature type="compositionally biased region" description="Low complexity" evidence="1">
    <location>
        <begin position="181"/>
        <end position="192"/>
    </location>
</feature>
<evidence type="ECO:0000256" key="1">
    <source>
        <dbReference type="SAM" id="MobiDB-lite"/>
    </source>
</evidence>
<dbReference type="Proteomes" id="UP001054857">
    <property type="component" value="Unassembled WGS sequence"/>
</dbReference>
<keyword evidence="3" id="KW-1185">Reference proteome</keyword>
<comment type="caution">
    <text evidence="2">The sequence shown here is derived from an EMBL/GenBank/DDBJ whole genome shotgun (WGS) entry which is preliminary data.</text>
</comment>
<evidence type="ECO:0000313" key="3">
    <source>
        <dbReference type="Proteomes" id="UP001054857"/>
    </source>
</evidence>
<feature type="region of interest" description="Disordered" evidence="1">
    <location>
        <begin position="181"/>
        <end position="236"/>
    </location>
</feature>
<proteinExistence type="predicted"/>
<feature type="compositionally biased region" description="Polar residues" evidence="1">
    <location>
        <begin position="64"/>
        <end position="79"/>
    </location>
</feature>
<name>A0AAD3HR21_9CHLO</name>
<feature type="compositionally biased region" description="Acidic residues" evidence="1">
    <location>
        <begin position="100"/>
        <end position="116"/>
    </location>
</feature>
<dbReference type="AlphaFoldDB" id="A0AAD3HR21"/>
<gene>
    <name evidence="2" type="ORF">Agub_g11853</name>
</gene>
<feature type="region of interest" description="Disordered" evidence="1">
    <location>
        <begin position="54"/>
        <end position="116"/>
    </location>
</feature>